<feature type="compositionally biased region" description="Acidic residues" evidence="1">
    <location>
        <begin position="324"/>
        <end position="383"/>
    </location>
</feature>
<dbReference type="GeneID" id="37174545"/>
<dbReference type="OrthoDB" id="4454461at2759"/>
<dbReference type="Proteomes" id="UP000249497">
    <property type="component" value="Unassembled WGS sequence"/>
</dbReference>
<evidence type="ECO:0000313" key="3">
    <source>
        <dbReference type="Proteomes" id="UP000249497"/>
    </source>
</evidence>
<evidence type="ECO:0000256" key="1">
    <source>
        <dbReference type="SAM" id="MobiDB-lite"/>
    </source>
</evidence>
<dbReference type="AlphaFoldDB" id="A0A8T8WLR1"/>
<keyword evidence="3" id="KW-1185">Reference proteome</keyword>
<protein>
    <submittedName>
        <fullName evidence="2">Uncharacterized protein</fullName>
    </submittedName>
</protein>
<proteinExistence type="predicted"/>
<reference evidence="2 3" key="1">
    <citation type="submission" date="2018-02" db="EMBL/GenBank/DDBJ databases">
        <title>The genomes of Aspergillus section Nigri reveals drivers in fungal speciation.</title>
        <authorList>
            <consortium name="DOE Joint Genome Institute"/>
            <person name="Vesth T.C."/>
            <person name="Nybo J."/>
            <person name="Theobald S."/>
            <person name="Brandl J."/>
            <person name="Frisvad J.C."/>
            <person name="Nielsen K.F."/>
            <person name="Lyhne E.K."/>
            <person name="Kogle M.E."/>
            <person name="Kuo A."/>
            <person name="Riley R."/>
            <person name="Clum A."/>
            <person name="Nolan M."/>
            <person name="Lipzen A."/>
            <person name="Salamov A."/>
            <person name="Henrissat B."/>
            <person name="Wiebenga A."/>
            <person name="De vries R.P."/>
            <person name="Grigoriev I.V."/>
            <person name="Mortensen U.H."/>
            <person name="Andersen M.R."/>
            <person name="Baker S.E."/>
        </authorList>
    </citation>
    <scope>NUCLEOTIDE SEQUENCE [LARGE SCALE GENOMIC DNA]</scope>
    <source>
        <strain evidence="2 3">CBS 114.51</strain>
    </source>
</reference>
<sequence>MILELLPPPALVCLLLTCRGLYHHEVYNAIIRNLRPQFRLTSDIVNNNQKRGYDRPTIYRKALLRQLQDDRWAYCFACFKLHPRREFDGYSCHHRWAPILPPATSAMCAAQAGIVDLCPCISLTARHQMRIARYLAKDESHPQDKRQYPAIDADPRFRVIKTGPNTRGLVHNCTIPPGRQGDVRPHSMVLVLDGRRNLIAHTRYLASPRLWGVGWSLFPCPHYALLSFSFDRYGHWDVNRCPLCRSQWQRECGKPLRDERWLDFTRDLGAARWPPDAAWQAQRRVRSRGWYRKMFEEDAKGVDWVEDADLVDDSPGEDGAGASDEWDIPYETESEFFGDEEESEESEDSEDSEDSDNSEDSDESDYSDDSEDLADSADMDDSG</sequence>
<dbReference type="EMBL" id="KZ824863">
    <property type="protein sequence ID" value="RAH76634.1"/>
    <property type="molecule type" value="Genomic_DNA"/>
</dbReference>
<gene>
    <name evidence="2" type="ORF">BO86DRAFT_383685</name>
</gene>
<dbReference type="RefSeq" id="XP_025522528.1">
    <property type="nucleotide sequence ID" value="XM_025670853.1"/>
</dbReference>
<evidence type="ECO:0000313" key="2">
    <source>
        <dbReference type="EMBL" id="RAH76634.1"/>
    </source>
</evidence>
<accession>A0A8T8WLR1</accession>
<organism evidence="2 3">
    <name type="scientific">Aspergillus japonicus CBS 114.51</name>
    <dbReference type="NCBI Taxonomy" id="1448312"/>
    <lineage>
        <taxon>Eukaryota</taxon>
        <taxon>Fungi</taxon>
        <taxon>Dikarya</taxon>
        <taxon>Ascomycota</taxon>
        <taxon>Pezizomycotina</taxon>
        <taxon>Eurotiomycetes</taxon>
        <taxon>Eurotiomycetidae</taxon>
        <taxon>Eurotiales</taxon>
        <taxon>Aspergillaceae</taxon>
        <taxon>Aspergillus</taxon>
        <taxon>Aspergillus subgen. Circumdati</taxon>
    </lineage>
</organism>
<name>A0A8T8WLR1_ASPJA</name>
<feature type="compositionally biased region" description="Acidic residues" evidence="1">
    <location>
        <begin position="306"/>
        <end position="316"/>
    </location>
</feature>
<feature type="region of interest" description="Disordered" evidence="1">
    <location>
        <begin position="306"/>
        <end position="383"/>
    </location>
</feature>